<gene>
    <name evidence="1" type="ORF">GCM10011328_42640</name>
</gene>
<dbReference type="EMBL" id="BMFZ01000022">
    <property type="protein sequence ID" value="GGA62958.1"/>
    <property type="molecule type" value="Genomic_DNA"/>
</dbReference>
<proteinExistence type="predicted"/>
<accession>A0ABQ1H9N8</accession>
<sequence length="70" mass="8220">MATKDQVREVESLMERYQGITYLKLWGFLQLSEPAIAGFFHVLRATDDIVISLSQAYPPYLATIRFYFYH</sequence>
<dbReference type="Proteomes" id="UP000627464">
    <property type="component" value="Unassembled WGS sequence"/>
</dbReference>
<comment type="caution">
    <text evidence="1">The sequence shown here is derived from an EMBL/GenBank/DDBJ whole genome shotgun (WGS) entry which is preliminary data.</text>
</comment>
<reference evidence="2" key="1">
    <citation type="journal article" date="2019" name="Int. J. Syst. Evol. Microbiol.">
        <title>The Global Catalogue of Microorganisms (GCM) 10K type strain sequencing project: providing services to taxonomists for standard genome sequencing and annotation.</title>
        <authorList>
            <consortium name="The Broad Institute Genomics Platform"/>
            <consortium name="The Broad Institute Genome Sequencing Center for Infectious Disease"/>
            <person name="Wu L."/>
            <person name="Ma J."/>
        </authorList>
    </citation>
    <scope>NUCLEOTIDE SEQUENCE [LARGE SCALE GENOMIC DNA]</scope>
    <source>
        <strain evidence="2">CGMCC 1.12806</strain>
    </source>
</reference>
<keyword evidence="2" id="KW-1185">Reference proteome</keyword>
<organism evidence="1 2">
    <name type="scientific">Hafnia psychrotolerans</name>
    <dbReference type="NCBI Taxonomy" id="1477018"/>
    <lineage>
        <taxon>Bacteria</taxon>
        <taxon>Pseudomonadati</taxon>
        <taxon>Pseudomonadota</taxon>
        <taxon>Gammaproteobacteria</taxon>
        <taxon>Enterobacterales</taxon>
        <taxon>Hafniaceae</taxon>
        <taxon>Hafnia</taxon>
    </lineage>
</organism>
<name>A0ABQ1H9N8_9GAMM</name>
<protein>
    <submittedName>
        <fullName evidence="1">Uncharacterized protein</fullName>
    </submittedName>
</protein>
<evidence type="ECO:0000313" key="1">
    <source>
        <dbReference type="EMBL" id="GGA62958.1"/>
    </source>
</evidence>
<evidence type="ECO:0000313" key="2">
    <source>
        <dbReference type="Proteomes" id="UP000627464"/>
    </source>
</evidence>